<name>A0A9D2B1Q5_9GAMM</name>
<reference evidence="1" key="2">
    <citation type="submission" date="2021-04" db="EMBL/GenBank/DDBJ databases">
        <authorList>
            <person name="Gilroy R."/>
        </authorList>
    </citation>
    <scope>NUCLEOTIDE SEQUENCE</scope>
    <source>
        <strain evidence="1">USASDec5-558</strain>
    </source>
</reference>
<dbReference type="AlphaFoldDB" id="A0A9D2B1Q5"/>
<dbReference type="EMBL" id="DXEV01000141">
    <property type="protein sequence ID" value="HIX57221.1"/>
    <property type="molecule type" value="Genomic_DNA"/>
</dbReference>
<sequence>MTPSISLEQLATRSKITRKTQKYDYESYQAEYIDLYCRKQNHQSLPASNSTALMGGDTNDEFLKDPTCAVGCHALTRIVIMPHTLAFYAAC</sequence>
<accession>A0A9D2B1Q5</accession>
<evidence type="ECO:0000313" key="2">
    <source>
        <dbReference type="Proteomes" id="UP000886829"/>
    </source>
</evidence>
<dbReference type="Proteomes" id="UP000886829">
    <property type="component" value="Unassembled WGS sequence"/>
</dbReference>
<organism evidence="1 2">
    <name type="scientific">Candidatus Anaerobiospirillum pullistercoris</name>
    <dbReference type="NCBI Taxonomy" id="2838452"/>
    <lineage>
        <taxon>Bacteria</taxon>
        <taxon>Pseudomonadati</taxon>
        <taxon>Pseudomonadota</taxon>
        <taxon>Gammaproteobacteria</taxon>
        <taxon>Aeromonadales</taxon>
        <taxon>Succinivibrionaceae</taxon>
        <taxon>Anaerobiospirillum</taxon>
    </lineage>
</organism>
<gene>
    <name evidence="1" type="ORF">H9850_07100</name>
</gene>
<proteinExistence type="predicted"/>
<comment type="caution">
    <text evidence="1">The sequence shown here is derived from an EMBL/GenBank/DDBJ whole genome shotgun (WGS) entry which is preliminary data.</text>
</comment>
<evidence type="ECO:0000313" key="1">
    <source>
        <dbReference type="EMBL" id="HIX57221.1"/>
    </source>
</evidence>
<protein>
    <submittedName>
        <fullName evidence="1">Uncharacterized protein</fullName>
    </submittedName>
</protein>
<reference evidence="1" key="1">
    <citation type="journal article" date="2021" name="PeerJ">
        <title>Extensive microbial diversity within the chicken gut microbiome revealed by metagenomics and culture.</title>
        <authorList>
            <person name="Gilroy R."/>
            <person name="Ravi A."/>
            <person name="Getino M."/>
            <person name="Pursley I."/>
            <person name="Horton D.L."/>
            <person name="Alikhan N.F."/>
            <person name="Baker D."/>
            <person name="Gharbi K."/>
            <person name="Hall N."/>
            <person name="Watson M."/>
            <person name="Adriaenssens E.M."/>
            <person name="Foster-Nyarko E."/>
            <person name="Jarju S."/>
            <person name="Secka A."/>
            <person name="Antonio M."/>
            <person name="Oren A."/>
            <person name="Chaudhuri R.R."/>
            <person name="La Ragione R."/>
            <person name="Hildebrand F."/>
            <person name="Pallen M.J."/>
        </authorList>
    </citation>
    <scope>NUCLEOTIDE SEQUENCE</scope>
    <source>
        <strain evidence="1">USASDec5-558</strain>
    </source>
</reference>